<proteinExistence type="predicted"/>
<protein>
    <submittedName>
        <fullName evidence="1">Uncharacterized protein</fullName>
    </submittedName>
</protein>
<dbReference type="EMBL" id="MN740895">
    <property type="protein sequence ID" value="QHU17000.1"/>
    <property type="molecule type" value="Genomic_DNA"/>
</dbReference>
<evidence type="ECO:0000313" key="1">
    <source>
        <dbReference type="EMBL" id="QHU17000.1"/>
    </source>
</evidence>
<sequence length="318" mass="36561">MSNYFDNKDLFLEPKVSQYGSHMVMTNVYKSSKTKYINIDTRFRDEYNYTETVNYNITLPERINDVKKLRVKSVELPITFYNISSTLGNNYFKLTQVNSQKSAVITLDDGQYDNAGIVSEINSKIALLDGSLNYLRFQISENRSSFYREKLNTYDSDLQIDFAVDKYGSFDKYNVKTKLGWILGYRNITYTIYNNYGIAPNEYVYSIGECFVDLTGCRYMYLAIDEFSKSNPNSFITPLPTSFINKTIIARITMDKAVHGFGSVLPADIINGLLISDERTYTGKIDIHKLNVQLLSEYGLPISINGMDFSFCLEIEHE</sequence>
<organism evidence="1">
    <name type="scientific">viral metagenome</name>
    <dbReference type="NCBI Taxonomy" id="1070528"/>
    <lineage>
        <taxon>unclassified sequences</taxon>
        <taxon>metagenomes</taxon>
        <taxon>organismal metagenomes</taxon>
    </lineage>
</organism>
<dbReference type="AlphaFoldDB" id="A0A6C0KJZ0"/>
<name>A0A6C0KJZ0_9ZZZZ</name>
<reference evidence="1" key="1">
    <citation type="journal article" date="2020" name="Nature">
        <title>Giant virus diversity and host interactions through global metagenomics.</title>
        <authorList>
            <person name="Schulz F."/>
            <person name="Roux S."/>
            <person name="Paez-Espino D."/>
            <person name="Jungbluth S."/>
            <person name="Walsh D.A."/>
            <person name="Denef V.J."/>
            <person name="McMahon K.D."/>
            <person name="Konstantinidis K.T."/>
            <person name="Eloe-Fadrosh E.A."/>
            <person name="Kyrpides N.C."/>
            <person name="Woyke T."/>
        </authorList>
    </citation>
    <scope>NUCLEOTIDE SEQUENCE</scope>
    <source>
        <strain evidence="1">GVMAG-S-3300012000-53</strain>
    </source>
</reference>
<accession>A0A6C0KJZ0</accession>